<evidence type="ECO:0000259" key="5">
    <source>
        <dbReference type="PROSITE" id="PS50089"/>
    </source>
</evidence>
<dbReference type="Gene3D" id="3.30.40.10">
    <property type="entry name" value="Zinc/RING finger domain, C3HC4 (zinc finger)"/>
    <property type="match status" value="1"/>
</dbReference>
<accession>G0PFV1</accession>
<dbReference type="SUPFAM" id="SSF57850">
    <property type="entry name" value="RING/U-box"/>
    <property type="match status" value="1"/>
</dbReference>
<dbReference type="Pfam" id="PF13445">
    <property type="entry name" value="zf-RING_UBOX"/>
    <property type="match status" value="1"/>
</dbReference>
<dbReference type="InterPro" id="IPR001841">
    <property type="entry name" value="Znf_RING"/>
</dbReference>
<sequence>MQVSMLFNSRMIECQICLREFSGGDVGRTPRILTDCGHTLCEDCVKKILKEDKITCPFDRTVTALGETGVESLHKNYSVLESLREDKQMTNETTKTGIPCAENSSHDAVLYCLQCEIALCELLGKAEKAIINTFDKGKKKALEDLRSFSEWKISSMKEVNDDVKKNLLVLEELREEIYKKARMNIIIDSVDEESKFEKVKENIADNINNRDALHRFDDYKIFLPVTNIQFAKKWSEVGEFRNSGVVCIYDPANSTKAGYM</sequence>
<organism evidence="7">
    <name type="scientific">Caenorhabditis brenneri</name>
    <name type="common">Nematode worm</name>
    <dbReference type="NCBI Taxonomy" id="135651"/>
    <lineage>
        <taxon>Eukaryota</taxon>
        <taxon>Metazoa</taxon>
        <taxon>Ecdysozoa</taxon>
        <taxon>Nematoda</taxon>
        <taxon>Chromadorea</taxon>
        <taxon>Rhabditida</taxon>
        <taxon>Rhabditina</taxon>
        <taxon>Rhabditomorpha</taxon>
        <taxon>Rhabditoidea</taxon>
        <taxon>Rhabditidae</taxon>
        <taxon>Peloderinae</taxon>
        <taxon>Caenorhabditis</taxon>
    </lineage>
</organism>
<keyword evidence="7" id="KW-1185">Reference proteome</keyword>
<dbReference type="PROSITE" id="PS50089">
    <property type="entry name" value="ZF_RING_2"/>
    <property type="match status" value="1"/>
</dbReference>
<keyword evidence="1" id="KW-0479">Metal-binding</keyword>
<dbReference type="AlphaFoldDB" id="G0PFV1"/>
<keyword evidence="3" id="KW-0862">Zinc</keyword>
<reference evidence="7" key="1">
    <citation type="submission" date="2011-07" db="EMBL/GenBank/DDBJ databases">
        <authorList>
            <consortium name="Caenorhabditis brenneri Sequencing and Analysis Consortium"/>
            <person name="Wilson R.K."/>
        </authorList>
    </citation>
    <scope>NUCLEOTIDE SEQUENCE [LARGE SCALE GENOMIC DNA]</scope>
    <source>
        <strain evidence="7">PB2801</strain>
    </source>
</reference>
<evidence type="ECO:0000313" key="7">
    <source>
        <dbReference type="Proteomes" id="UP000008068"/>
    </source>
</evidence>
<dbReference type="EMBL" id="GL380386">
    <property type="protein sequence ID" value="EGT54608.1"/>
    <property type="molecule type" value="Genomic_DNA"/>
</dbReference>
<dbReference type="OMA" id="MEMMEAS"/>
<dbReference type="PANTHER" id="PTHR47156:SF7">
    <property type="entry name" value="RING-TYPE DOMAIN-CONTAINING PROTEIN"/>
    <property type="match status" value="1"/>
</dbReference>
<dbReference type="InterPro" id="IPR052667">
    <property type="entry name" value="E3_ubiquitin-ligase_RING"/>
</dbReference>
<keyword evidence="2 4" id="KW-0863">Zinc-finger</keyword>
<dbReference type="STRING" id="135651.G0PFV1"/>
<dbReference type="PANTHER" id="PTHR47156">
    <property type="entry name" value="PROTEIN CBG20824"/>
    <property type="match status" value="1"/>
</dbReference>
<dbReference type="Proteomes" id="UP000008068">
    <property type="component" value="Unassembled WGS sequence"/>
</dbReference>
<dbReference type="eggNOG" id="KOG4185">
    <property type="taxonomic scope" value="Eukaryota"/>
</dbReference>
<evidence type="ECO:0000256" key="2">
    <source>
        <dbReference type="ARBA" id="ARBA00022771"/>
    </source>
</evidence>
<dbReference type="OrthoDB" id="5828209at2759"/>
<proteinExistence type="predicted"/>
<dbReference type="PROSITE" id="PS00518">
    <property type="entry name" value="ZF_RING_1"/>
    <property type="match status" value="1"/>
</dbReference>
<evidence type="ECO:0000256" key="3">
    <source>
        <dbReference type="ARBA" id="ARBA00022833"/>
    </source>
</evidence>
<name>G0PFV1_CAEBE</name>
<dbReference type="HOGENOM" id="CLU_1070513_0_0_1"/>
<dbReference type="InterPro" id="IPR013083">
    <property type="entry name" value="Znf_RING/FYVE/PHD"/>
</dbReference>
<feature type="domain" description="RING-type" evidence="5">
    <location>
        <begin position="14"/>
        <end position="60"/>
    </location>
</feature>
<protein>
    <recommendedName>
        <fullName evidence="5">RING-type domain-containing protein</fullName>
    </recommendedName>
</protein>
<dbReference type="InParanoid" id="G0PFV1"/>
<evidence type="ECO:0000256" key="4">
    <source>
        <dbReference type="PROSITE-ProRule" id="PRU00175"/>
    </source>
</evidence>
<dbReference type="InterPro" id="IPR027370">
    <property type="entry name" value="Znf-RING_euk"/>
</dbReference>
<evidence type="ECO:0000256" key="1">
    <source>
        <dbReference type="ARBA" id="ARBA00022723"/>
    </source>
</evidence>
<dbReference type="GO" id="GO:0008270">
    <property type="term" value="F:zinc ion binding"/>
    <property type="evidence" value="ECO:0007669"/>
    <property type="project" value="UniProtKB-KW"/>
</dbReference>
<gene>
    <name evidence="6" type="ORF">CAEBREN_22669</name>
</gene>
<evidence type="ECO:0000313" key="6">
    <source>
        <dbReference type="EMBL" id="EGT54608.1"/>
    </source>
</evidence>
<dbReference type="InterPro" id="IPR017907">
    <property type="entry name" value="Znf_RING_CS"/>
</dbReference>
<dbReference type="SMART" id="SM00184">
    <property type="entry name" value="RING"/>
    <property type="match status" value="1"/>
</dbReference>